<accession>G0V5Y2</accession>
<feature type="transmembrane region" description="Helical" evidence="5">
    <location>
        <begin position="169"/>
        <end position="189"/>
    </location>
</feature>
<dbReference type="EMBL" id="HE576752">
    <property type="protein sequence ID" value="CCC66870.1"/>
    <property type="molecule type" value="Genomic_DNA"/>
</dbReference>
<dbReference type="Gene3D" id="1.20.1250.20">
    <property type="entry name" value="MFS general substrate transporter like domains"/>
    <property type="match status" value="1"/>
</dbReference>
<feature type="transmembrane region" description="Helical" evidence="5">
    <location>
        <begin position="510"/>
        <end position="530"/>
    </location>
</feature>
<dbReference type="SUPFAM" id="SSF103473">
    <property type="entry name" value="MFS general substrate transporter"/>
    <property type="match status" value="1"/>
</dbReference>
<feature type="transmembrane region" description="Helical" evidence="5">
    <location>
        <begin position="133"/>
        <end position="157"/>
    </location>
</feature>
<keyword evidence="4 5" id="KW-0472">Membrane</keyword>
<sequence length="544" mass="61075">MYTDTFKNTFALDVLEYLSIVKIPEVNPNDTQSDNDSSSSNLRKNDIDLEVATQDSAQDSIDSNLNKEEAIVEEKDPFLVDWNGDNDPDNPQNWSTSKKTFMVIQVMLLTSVTYMGSSIYTPGQEALQKEFHVGHVAATLNLSIYVLGYGLGPIMLSPFSEFALLGRQHIYIITLFCFCMFQIGAATVHNLGGMIVIRFFSGIFCSPALTTGGATISDIINPQMVPVVIGLWSVAAVAAPALGPLIGAAMQVAEGWRWIFWLLLWMCAATLILLIIFFPETHHGNILYRRTNRLKKMTGDDRYYSKQAKKESELDLKSFTLTALYRPIKIIVKEPVVLAFDCYLALCYGIFYLFFEAFPIVFVGIYHFSMIELGLSFLGFQVGCAIAYSIFLFFLMKYLVPKFKNNTFQPEDFLVLSMSVCWALPLALFFFGWTASVHWILPIISEIFFVINVFNLFQVTFAYLAMVYPDHVASVYAGNGLCRSVFACAFPLFGQAMFNNLGTKNYPVAWGASLLGFVAIGMAFIPFIIYRYGATLRSKSKYTD</sequence>
<dbReference type="FunFam" id="1.20.1250.20:FF:000011">
    <property type="entry name" value="MFS multidrug transporter, putative"/>
    <property type="match status" value="1"/>
</dbReference>
<dbReference type="OMA" id="CYQAHAY"/>
<dbReference type="KEGG" id="ncs:NCAS_0A03120"/>
<feature type="transmembrane region" description="Helical" evidence="5">
    <location>
        <begin position="412"/>
        <end position="433"/>
    </location>
</feature>
<dbReference type="FunCoup" id="G0V5Y2">
    <property type="interactions" value="23"/>
</dbReference>
<gene>
    <name evidence="7" type="primary">NCAS0A03120</name>
    <name evidence="7" type="ordered locus">NCAS_0A03120</name>
</gene>
<dbReference type="GO" id="GO:0042910">
    <property type="term" value="F:xenobiotic transmembrane transporter activity"/>
    <property type="evidence" value="ECO:0007669"/>
    <property type="project" value="InterPro"/>
</dbReference>
<keyword evidence="2 5" id="KW-0812">Transmembrane</keyword>
<protein>
    <recommendedName>
        <fullName evidence="6">Major facilitator superfamily (MFS) profile domain-containing protein</fullName>
    </recommendedName>
</protein>
<name>G0V5Y2_NAUCA</name>
<dbReference type="PANTHER" id="PTHR23502:SF23">
    <property type="entry name" value="FLUCONAZOLE RESISTANCE PROTEIN 1"/>
    <property type="match status" value="1"/>
</dbReference>
<dbReference type="Pfam" id="PF07690">
    <property type="entry name" value="MFS_1"/>
    <property type="match status" value="1"/>
</dbReference>
<organism evidence="7 8">
    <name type="scientific">Naumovozyma castellii</name>
    <name type="common">Yeast</name>
    <name type="synonym">Saccharomyces castellii</name>
    <dbReference type="NCBI Taxonomy" id="27288"/>
    <lineage>
        <taxon>Eukaryota</taxon>
        <taxon>Fungi</taxon>
        <taxon>Dikarya</taxon>
        <taxon>Ascomycota</taxon>
        <taxon>Saccharomycotina</taxon>
        <taxon>Saccharomycetes</taxon>
        <taxon>Saccharomycetales</taxon>
        <taxon>Saccharomycetaceae</taxon>
        <taxon>Naumovozyma</taxon>
    </lineage>
</organism>
<dbReference type="InterPro" id="IPR001958">
    <property type="entry name" value="Tet-R_TetA/multi-R_MdtG-like"/>
</dbReference>
<feature type="transmembrane region" description="Helical" evidence="5">
    <location>
        <begin position="258"/>
        <end position="279"/>
    </location>
</feature>
<feature type="transmembrane region" description="Helical" evidence="5">
    <location>
        <begin position="375"/>
        <end position="400"/>
    </location>
</feature>
<dbReference type="HOGENOM" id="CLU_008455_11_1_1"/>
<evidence type="ECO:0000256" key="5">
    <source>
        <dbReference type="SAM" id="Phobius"/>
    </source>
</evidence>
<feature type="domain" description="Major facilitator superfamily (MFS) profile" evidence="6">
    <location>
        <begin position="102"/>
        <end position="539"/>
    </location>
</feature>
<feature type="transmembrane region" description="Helical" evidence="5">
    <location>
        <begin position="195"/>
        <end position="216"/>
    </location>
</feature>
<comment type="subcellular location">
    <subcellularLocation>
        <location evidence="1">Membrane</location>
        <topology evidence="1">Multi-pass membrane protein</topology>
    </subcellularLocation>
</comment>
<evidence type="ECO:0000256" key="1">
    <source>
        <dbReference type="ARBA" id="ARBA00004141"/>
    </source>
</evidence>
<dbReference type="RefSeq" id="XP_003673261.1">
    <property type="nucleotide sequence ID" value="XM_003673213.1"/>
</dbReference>
<reference evidence="8" key="1">
    <citation type="journal article" date="2011" name="Proc. Natl. Acad. Sci. U.S.A.">
        <title>Evolutionary erosion of yeast sex chromosomes by mating-type switching accidents.</title>
        <authorList>
            <person name="Gordon J.L."/>
            <person name="Armisen D."/>
            <person name="Proux-Wera E."/>
            <person name="Oheigeartaigh S.S."/>
            <person name="Byrne K.P."/>
            <person name="Wolfe K.H."/>
        </authorList>
    </citation>
    <scope>NUCLEOTIDE SEQUENCE [LARGE SCALE GENOMIC DNA]</scope>
    <source>
        <strain evidence="8">ATCC 76901 / BCRC 22586 / CBS 4309 / NBRC 1992 / NRRL Y-12630</strain>
    </source>
</reference>
<keyword evidence="3 5" id="KW-1133">Transmembrane helix</keyword>
<dbReference type="InterPro" id="IPR036259">
    <property type="entry name" value="MFS_trans_sf"/>
</dbReference>
<dbReference type="OrthoDB" id="3357846at2759"/>
<evidence type="ECO:0000256" key="2">
    <source>
        <dbReference type="ARBA" id="ARBA00022692"/>
    </source>
</evidence>
<dbReference type="GeneID" id="96900359"/>
<dbReference type="InterPro" id="IPR020846">
    <property type="entry name" value="MFS_dom"/>
</dbReference>
<feature type="transmembrane region" description="Helical" evidence="5">
    <location>
        <begin position="101"/>
        <end position="121"/>
    </location>
</feature>
<proteinExistence type="predicted"/>
<dbReference type="Proteomes" id="UP000001640">
    <property type="component" value="Chromosome 1"/>
</dbReference>
<dbReference type="InParanoid" id="G0V5Y2"/>
<dbReference type="GO" id="GO:0015244">
    <property type="term" value="F:fluconazole transmembrane transporter activity"/>
    <property type="evidence" value="ECO:0007669"/>
    <property type="project" value="TreeGrafter"/>
</dbReference>
<dbReference type="GO" id="GO:1990961">
    <property type="term" value="P:xenobiotic detoxification by transmembrane export across the plasma membrane"/>
    <property type="evidence" value="ECO:0007669"/>
    <property type="project" value="TreeGrafter"/>
</dbReference>
<dbReference type="NCBIfam" id="TIGR00880">
    <property type="entry name" value="2_A_01_02"/>
    <property type="match status" value="1"/>
</dbReference>
<feature type="transmembrane region" description="Helical" evidence="5">
    <location>
        <begin position="228"/>
        <end position="252"/>
    </location>
</feature>
<reference key="2">
    <citation type="submission" date="2011-08" db="EMBL/GenBank/DDBJ databases">
        <title>Genome sequence of Naumovozyma castellii.</title>
        <authorList>
            <person name="Gordon J.L."/>
            <person name="Armisen D."/>
            <person name="Proux-Wera E."/>
            <person name="OhEigeartaigh S.S."/>
            <person name="Byrne K.P."/>
            <person name="Wolfe K.H."/>
        </authorList>
    </citation>
    <scope>NUCLEOTIDE SEQUENCE</scope>
    <source>
        <strain>Type strain:CBS 4309</strain>
    </source>
</reference>
<evidence type="ECO:0000256" key="4">
    <source>
        <dbReference type="ARBA" id="ARBA00023136"/>
    </source>
</evidence>
<dbReference type="PANTHER" id="PTHR23502">
    <property type="entry name" value="MAJOR FACILITATOR SUPERFAMILY"/>
    <property type="match status" value="1"/>
</dbReference>
<dbReference type="InterPro" id="IPR011701">
    <property type="entry name" value="MFS"/>
</dbReference>
<evidence type="ECO:0000256" key="3">
    <source>
        <dbReference type="ARBA" id="ARBA00022989"/>
    </source>
</evidence>
<dbReference type="eggNOG" id="KOG0255">
    <property type="taxonomic scope" value="Eukaryota"/>
</dbReference>
<evidence type="ECO:0000259" key="6">
    <source>
        <dbReference type="PROSITE" id="PS50850"/>
    </source>
</evidence>
<dbReference type="CDD" id="cd17323">
    <property type="entry name" value="MFS_Tpo1_MDR_like"/>
    <property type="match status" value="1"/>
</dbReference>
<evidence type="ECO:0000313" key="7">
    <source>
        <dbReference type="EMBL" id="CCC66870.1"/>
    </source>
</evidence>
<keyword evidence="8" id="KW-1185">Reference proteome</keyword>
<dbReference type="GO" id="GO:0005886">
    <property type="term" value="C:plasma membrane"/>
    <property type="evidence" value="ECO:0007669"/>
    <property type="project" value="TreeGrafter"/>
</dbReference>
<feature type="transmembrane region" description="Helical" evidence="5">
    <location>
        <begin position="336"/>
        <end position="355"/>
    </location>
</feature>
<dbReference type="PROSITE" id="PS50850">
    <property type="entry name" value="MFS"/>
    <property type="match status" value="1"/>
</dbReference>
<dbReference type="AlphaFoldDB" id="G0V5Y2"/>
<feature type="transmembrane region" description="Helical" evidence="5">
    <location>
        <begin position="439"/>
        <end position="468"/>
    </location>
</feature>
<evidence type="ECO:0000313" key="8">
    <source>
        <dbReference type="Proteomes" id="UP000001640"/>
    </source>
</evidence>